<evidence type="ECO:0000256" key="4">
    <source>
        <dbReference type="ARBA" id="ARBA00022989"/>
    </source>
</evidence>
<comment type="subcellular location">
    <subcellularLocation>
        <location evidence="1">Membrane</location>
        <topology evidence="1">Multi-pass membrane protein</topology>
    </subcellularLocation>
</comment>
<evidence type="ECO:0000256" key="2">
    <source>
        <dbReference type="ARBA" id="ARBA00022448"/>
    </source>
</evidence>
<feature type="transmembrane region" description="Helical" evidence="6">
    <location>
        <begin position="47"/>
        <end position="63"/>
    </location>
</feature>
<reference evidence="7 8" key="1">
    <citation type="journal article" date="2015" name="Genome Announc.">
        <title>Expanding the biotechnology potential of lactobacilli through comparative genomics of 213 strains and associated genera.</title>
        <authorList>
            <person name="Sun Z."/>
            <person name="Harris H.M."/>
            <person name="McCann A."/>
            <person name="Guo C."/>
            <person name="Argimon S."/>
            <person name="Zhang W."/>
            <person name="Yang X."/>
            <person name="Jeffery I.B."/>
            <person name="Cooney J.C."/>
            <person name="Kagawa T.F."/>
            <person name="Liu W."/>
            <person name="Song Y."/>
            <person name="Salvetti E."/>
            <person name="Wrobel A."/>
            <person name="Rasinkangas P."/>
            <person name="Parkhill J."/>
            <person name="Rea M.C."/>
            <person name="O'Sullivan O."/>
            <person name="Ritari J."/>
            <person name="Douillard F.P."/>
            <person name="Paul Ross R."/>
            <person name="Yang R."/>
            <person name="Briner A.E."/>
            <person name="Felis G.E."/>
            <person name="de Vos W.M."/>
            <person name="Barrangou R."/>
            <person name="Klaenhammer T.R."/>
            <person name="Caufield P.W."/>
            <person name="Cui Y."/>
            <person name="Zhang H."/>
            <person name="O'Toole P.W."/>
        </authorList>
    </citation>
    <scope>NUCLEOTIDE SEQUENCE [LARGE SCALE GENOMIC DNA]</scope>
    <source>
        <strain evidence="7 8">DSM 14500</strain>
    </source>
</reference>
<keyword evidence="3 6" id="KW-0812">Transmembrane</keyword>
<keyword evidence="2" id="KW-0813">Transport</keyword>
<dbReference type="PATRIC" id="fig|1423770.3.peg.1667"/>
<protein>
    <submittedName>
        <fullName evidence="7">NRAMP family Mn2+ Fe2+ transporter</fullName>
    </submittedName>
</protein>
<feature type="transmembrane region" description="Helical" evidence="6">
    <location>
        <begin position="111"/>
        <end position="128"/>
    </location>
</feature>
<evidence type="ECO:0000256" key="6">
    <source>
        <dbReference type="SAM" id="Phobius"/>
    </source>
</evidence>
<proteinExistence type="predicted"/>
<name>A0A0R1QDZ3_9LACO</name>
<dbReference type="AlphaFoldDB" id="A0A0R1QDZ3"/>
<keyword evidence="8" id="KW-1185">Reference proteome</keyword>
<dbReference type="InterPro" id="IPR001046">
    <property type="entry name" value="NRAMP_fam"/>
</dbReference>
<dbReference type="EMBL" id="AZEZ01000103">
    <property type="protein sequence ID" value="KRL42606.1"/>
    <property type="molecule type" value="Genomic_DNA"/>
</dbReference>
<dbReference type="Pfam" id="PF01566">
    <property type="entry name" value="Nramp"/>
    <property type="match status" value="1"/>
</dbReference>
<evidence type="ECO:0000256" key="5">
    <source>
        <dbReference type="ARBA" id="ARBA00023136"/>
    </source>
</evidence>
<organism evidence="7 8">
    <name type="scientific">Companilactobacillus mindensis DSM 14500</name>
    <dbReference type="NCBI Taxonomy" id="1423770"/>
    <lineage>
        <taxon>Bacteria</taxon>
        <taxon>Bacillati</taxon>
        <taxon>Bacillota</taxon>
        <taxon>Bacilli</taxon>
        <taxon>Lactobacillales</taxon>
        <taxon>Lactobacillaceae</taxon>
        <taxon>Companilactobacillus</taxon>
    </lineage>
</organism>
<keyword evidence="4 6" id="KW-1133">Transmembrane helix</keyword>
<dbReference type="Proteomes" id="UP000050872">
    <property type="component" value="Unassembled WGS sequence"/>
</dbReference>
<evidence type="ECO:0000313" key="8">
    <source>
        <dbReference type="Proteomes" id="UP000050872"/>
    </source>
</evidence>
<keyword evidence="5 6" id="KW-0472">Membrane</keyword>
<evidence type="ECO:0000256" key="3">
    <source>
        <dbReference type="ARBA" id="ARBA00022692"/>
    </source>
</evidence>
<dbReference type="GO" id="GO:0005886">
    <property type="term" value="C:plasma membrane"/>
    <property type="evidence" value="ECO:0007669"/>
    <property type="project" value="TreeGrafter"/>
</dbReference>
<dbReference type="PRINTS" id="PR00447">
    <property type="entry name" value="NATRESASSCMP"/>
</dbReference>
<comment type="caution">
    <text evidence="7">The sequence shown here is derived from an EMBL/GenBank/DDBJ whole genome shotgun (WGS) entry which is preliminary data.</text>
</comment>
<dbReference type="GO" id="GO:0005384">
    <property type="term" value="F:manganese ion transmembrane transporter activity"/>
    <property type="evidence" value="ECO:0007669"/>
    <property type="project" value="TreeGrafter"/>
</dbReference>
<dbReference type="PANTHER" id="PTHR11706">
    <property type="entry name" value="SOLUTE CARRIER PROTEIN FAMILY 11 MEMBER"/>
    <property type="match status" value="1"/>
</dbReference>
<evidence type="ECO:0000313" key="7">
    <source>
        <dbReference type="EMBL" id="KRL42606.1"/>
    </source>
</evidence>
<gene>
    <name evidence="7" type="ORF">FD29_GL001629</name>
</gene>
<accession>A0A0R1QDZ3</accession>
<evidence type="ECO:0000256" key="1">
    <source>
        <dbReference type="ARBA" id="ARBA00004141"/>
    </source>
</evidence>
<dbReference type="GO" id="GO:0015086">
    <property type="term" value="F:cadmium ion transmembrane transporter activity"/>
    <property type="evidence" value="ECO:0007669"/>
    <property type="project" value="TreeGrafter"/>
</dbReference>
<dbReference type="PANTHER" id="PTHR11706:SF33">
    <property type="entry name" value="NATURAL RESISTANCE-ASSOCIATED MACROPHAGE PROTEIN 2"/>
    <property type="match status" value="1"/>
</dbReference>
<sequence length="131" mass="14598">MSWLFAFALLITGMISSITSTLSGQIVMEGYLNIRLPLWQRRLLTRFVTLIPILIIGFLVGFNESDFEDMILYAQIVLSIALPFTLFPMILLTANKKLMGAHVNNKLTTTVGIILASVITLLNLQLLISTI</sequence>
<feature type="transmembrane region" description="Helical" evidence="6">
    <location>
        <begin position="70"/>
        <end position="91"/>
    </location>
</feature>
<dbReference type="GO" id="GO:0034755">
    <property type="term" value="P:iron ion transmembrane transport"/>
    <property type="evidence" value="ECO:0007669"/>
    <property type="project" value="TreeGrafter"/>
</dbReference>
<dbReference type="STRING" id="1423770.FD29_GL001629"/>